<proteinExistence type="predicted"/>
<evidence type="ECO:0000313" key="3">
    <source>
        <dbReference type="Proteomes" id="UP000216442"/>
    </source>
</evidence>
<feature type="signal peptide" evidence="1">
    <location>
        <begin position="1"/>
        <end position="34"/>
    </location>
</feature>
<reference evidence="2 3" key="1">
    <citation type="submission" date="2017-08" db="EMBL/GenBank/DDBJ databases">
        <title>Mesorhizobium wenxinae sp. nov., a novel rhizobial species isolated from root nodules of chickpea (Cicer arietinum L.).</title>
        <authorList>
            <person name="Zhang J."/>
        </authorList>
    </citation>
    <scope>NUCLEOTIDE SEQUENCE [LARGE SCALE GENOMIC DNA]</scope>
    <source>
        <strain evidence="2 3">SDW018</strain>
    </source>
</reference>
<keyword evidence="1" id="KW-0732">Signal</keyword>
<evidence type="ECO:0000256" key="1">
    <source>
        <dbReference type="SAM" id="SignalP"/>
    </source>
</evidence>
<dbReference type="SUPFAM" id="SSF51182">
    <property type="entry name" value="RmlC-like cupins"/>
    <property type="match status" value="1"/>
</dbReference>
<dbReference type="Proteomes" id="UP000216442">
    <property type="component" value="Unassembled WGS sequence"/>
</dbReference>
<feature type="chain" id="PRO_5012605724" evidence="1">
    <location>
        <begin position="35"/>
        <end position="166"/>
    </location>
</feature>
<dbReference type="AlphaFoldDB" id="A0A271LVE6"/>
<name>A0A271LVE6_9HYPH</name>
<comment type="caution">
    <text evidence="2">The sequence shown here is derived from an EMBL/GenBank/DDBJ whole genome shotgun (WGS) entry which is preliminary data.</text>
</comment>
<evidence type="ECO:0000313" key="2">
    <source>
        <dbReference type="EMBL" id="PAQ11290.1"/>
    </source>
</evidence>
<keyword evidence="3" id="KW-1185">Reference proteome</keyword>
<dbReference type="OrthoDB" id="8561853at2"/>
<dbReference type="InterPro" id="IPR011051">
    <property type="entry name" value="RmlC_Cupin_sf"/>
</dbReference>
<accession>A0A271LVE6</accession>
<gene>
    <name evidence="2" type="ORF">CIT26_04515</name>
</gene>
<dbReference type="RefSeq" id="WP_095491453.1">
    <property type="nucleotide sequence ID" value="NZ_NPKJ01000019.1"/>
</dbReference>
<sequence length="166" mass="17645">MASKAIAFCAPLNVALALGLLSATAAFSVAPAFAGDCPAGQAATIDIQEHPSKPVGVTDDVLSAIDLSPKGEAWKGNMLRLRKLVVQPGGVVPWHEHTVRPANILVVEGSITEYRSTCKVGIDHQAGDVSVEFGQLAHWWKNNGKVPAVLYSADILPPEMREDHTM</sequence>
<protein>
    <submittedName>
        <fullName evidence="2">Cupin</fullName>
    </submittedName>
</protein>
<dbReference type="InterPro" id="IPR014710">
    <property type="entry name" value="RmlC-like_jellyroll"/>
</dbReference>
<organism evidence="2 3">
    <name type="scientific">Mesorhizobium temperatum</name>
    <dbReference type="NCBI Taxonomy" id="241416"/>
    <lineage>
        <taxon>Bacteria</taxon>
        <taxon>Pseudomonadati</taxon>
        <taxon>Pseudomonadota</taxon>
        <taxon>Alphaproteobacteria</taxon>
        <taxon>Hyphomicrobiales</taxon>
        <taxon>Phyllobacteriaceae</taxon>
        <taxon>Mesorhizobium</taxon>
    </lineage>
</organism>
<dbReference type="Gene3D" id="2.60.120.10">
    <property type="entry name" value="Jelly Rolls"/>
    <property type="match status" value="1"/>
</dbReference>
<dbReference type="EMBL" id="NPKJ01000019">
    <property type="protein sequence ID" value="PAQ11290.1"/>
    <property type="molecule type" value="Genomic_DNA"/>
</dbReference>